<accession>A0A326UBL1</accession>
<reference evidence="2 3" key="1">
    <citation type="submission" date="2018-06" db="EMBL/GenBank/DDBJ databases">
        <title>Genomic Encyclopedia of Archaeal and Bacterial Type Strains, Phase II (KMG-II): from individual species to whole genera.</title>
        <authorList>
            <person name="Goeker M."/>
        </authorList>
    </citation>
    <scope>NUCLEOTIDE SEQUENCE [LARGE SCALE GENOMIC DNA]</scope>
    <source>
        <strain evidence="2 3">ATCC BAA-1881</strain>
    </source>
</reference>
<proteinExistence type="predicted"/>
<dbReference type="AlphaFoldDB" id="A0A326UBL1"/>
<protein>
    <submittedName>
        <fullName evidence="2">RimJ/RimL family protein N-acetyltransferase</fullName>
    </submittedName>
</protein>
<keyword evidence="3" id="KW-1185">Reference proteome</keyword>
<evidence type="ECO:0000313" key="3">
    <source>
        <dbReference type="Proteomes" id="UP000248806"/>
    </source>
</evidence>
<name>A0A326UBL1_THEHA</name>
<dbReference type="InterPro" id="IPR016181">
    <property type="entry name" value="Acyl_CoA_acyltransferase"/>
</dbReference>
<dbReference type="Proteomes" id="UP000248806">
    <property type="component" value="Unassembled WGS sequence"/>
</dbReference>
<dbReference type="SUPFAM" id="SSF55729">
    <property type="entry name" value="Acyl-CoA N-acyltransferases (Nat)"/>
    <property type="match status" value="1"/>
</dbReference>
<sequence>MNITPITLSGTYARLEPLHLDHVEALFDAAQHEAIWTFLPEKAGQSLENMQAWVKQALREQEEGTSLPFVIVSLQHDCIVGSTRYLDIDRVNRGLEIGWTWLNPLAQRTSINTECKYTLLRHAFETLGCIRVQLKTDVRNLQSQRAIERIGGIKEGILRQHRILSDGYRRDSVLYSILDTEWPHVKVKLEAKLSK</sequence>
<organism evidence="2 3">
    <name type="scientific">Thermosporothrix hazakensis</name>
    <dbReference type="NCBI Taxonomy" id="644383"/>
    <lineage>
        <taxon>Bacteria</taxon>
        <taxon>Bacillati</taxon>
        <taxon>Chloroflexota</taxon>
        <taxon>Ktedonobacteria</taxon>
        <taxon>Ktedonobacterales</taxon>
        <taxon>Thermosporotrichaceae</taxon>
        <taxon>Thermosporothrix</taxon>
    </lineage>
</organism>
<dbReference type="PROSITE" id="PS51186">
    <property type="entry name" value="GNAT"/>
    <property type="match status" value="1"/>
</dbReference>
<dbReference type="InterPro" id="IPR000182">
    <property type="entry name" value="GNAT_dom"/>
</dbReference>
<dbReference type="Pfam" id="PF13302">
    <property type="entry name" value="Acetyltransf_3"/>
    <property type="match status" value="1"/>
</dbReference>
<dbReference type="PANTHER" id="PTHR43610">
    <property type="entry name" value="BLL6696 PROTEIN"/>
    <property type="match status" value="1"/>
</dbReference>
<dbReference type="GO" id="GO:0016747">
    <property type="term" value="F:acyltransferase activity, transferring groups other than amino-acyl groups"/>
    <property type="evidence" value="ECO:0007669"/>
    <property type="project" value="InterPro"/>
</dbReference>
<keyword evidence="2" id="KW-0808">Transferase</keyword>
<comment type="caution">
    <text evidence="2">The sequence shown here is derived from an EMBL/GenBank/DDBJ whole genome shotgun (WGS) entry which is preliminary data.</text>
</comment>
<gene>
    <name evidence="2" type="ORF">EI42_02169</name>
</gene>
<dbReference type="EMBL" id="QKUF01000006">
    <property type="protein sequence ID" value="PZW31072.1"/>
    <property type="molecule type" value="Genomic_DNA"/>
</dbReference>
<feature type="domain" description="N-acetyltransferase" evidence="1">
    <location>
        <begin position="13"/>
        <end position="171"/>
    </location>
</feature>
<evidence type="ECO:0000313" key="2">
    <source>
        <dbReference type="EMBL" id="PZW31072.1"/>
    </source>
</evidence>
<evidence type="ECO:0000259" key="1">
    <source>
        <dbReference type="PROSITE" id="PS51186"/>
    </source>
</evidence>
<dbReference type="PANTHER" id="PTHR43610:SF1">
    <property type="entry name" value="N-ACETYLTRANSFERASE DOMAIN-CONTAINING PROTEIN"/>
    <property type="match status" value="1"/>
</dbReference>
<dbReference type="Gene3D" id="3.40.630.30">
    <property type="match status" value="1"/>
</dbReference>